<proteinExistence type="predicted"/>
<dbReference type="AlphaFoldDB" id="Q2R1L1"/>
<reference evidence="2" key="3">
    <citation type="submission" date="2006-01" db="EMBL/GenBank/DDBJ databases">
        <authorList>
            <person name="Buell R."/>
        </authorList>
    </citation>
    <scope>NUCLEOTIDE SEQUENCE</scope>
</reference>
<evidence type="ECO:0000256" key="1">
    <source>
        <dbReference type="SAM" id="MobiDB-lite"/>
    </source>
</evidence>
<feature type="compositionally biased region" description="Basic and acidic residues" evidence="1">
    <location>
        <begin position="1"/>
        <end position="10"/>
    </location>
</feature>
<name>Q2R1L1_ORYSJ</name>
<accession>Q2R1L1</accession>
<feature type="region of interest" description="Disordered" evidence="1">
    <location>
        <begin position="1"/>
        <end position="28"/>
    </location>
</feature>
<organism evidence="2">
    <name type="scientific">Oryza sativa subsp. japonica</name>
    <name type="common">Rice</name>
    <dbReference type="NCBI Taxonomy" id="39947"/>
    <lineage>
        <taxon>Eukaryota</taxon>
        <taxon>Viridiplantae</taxon>
        <taxon>Streptophyta</taxon>
        <taxon>Embryophyta</taxon>
        <taxon>Tracheophyta</taxon>
        <taxon>Spermatophyta</taxon>
        <taxon>Magnoliopsida</taxon>
        <taxon>Liliopsida</taxon>
        <taxon>Poales</taxon>
        <taxon>Poaceae</taxon>
        <taxon>BOP clade</taxon>
        <taxon>Oryzoideae</taxon>
        <taxon>Oryzeae</taxon>
        <taxon>Oryzinae</taxon>
        <taxon>Oryza</taxon>
        <taxon>Oryza sativa</taxon>
    </lineage>
</organism>
<evidence type="ECO:0000313" key="2">
    <source>
        <dbReference type="EMBL" id="ABA94588.1"/>
    </source>
</evidence>
<protein>
    <submittedName>
        <fullName evidence="2">Uncharacterized protein</fullName>
    </submittedName>
</protein>
<reference evidence="2" key="1">
    <citation type="journal article" date="2005" name="BMC Biol.">
        <title>The sequence of rice chromosomes 11 and 12, rich in disease resistance genes and recent gene duplications.</title>
        <authorList>
            <consortium name="The rice chromosomes 11 and 12 sequencing consortia"/>
        </authorList>
    </citation>
    <scope>NUCLEOTIDE SEQUENCE [LARGE SCALE GENOMIC DNA]</scope>
</reference>
<reference evidence="2" key="2">
    <citation type="submission" date="2005-04" db="EMBL/GenBank/DDBJ databases">
        <authorList>
            <person name="Buell C.R."/>
            <person name="Wing R.A."/>
            <person name="McCombie W.A."/>
            <person name="Ouyang S."/>
        </authorList>
    </citation>
    <scope>NUCLEOTIDE SEQUENCE</scope>
</reference>
<gene>
    <name evidence="2" type="ordered locus">LOC_Os11g38840</name>
</gene>
<dbReference type="EMBL" id="DP000010">
    <property type="protein sequence ID" value="ABA94588.1"/>
    <property type="molecule type" value="Genomic_DNA"/>
</dbReference>
<sequence>MAYPHEDGETPRSPSRRPSGDAADEGGVAGRWGSLVGFFHNHNHGAWANNRSIPVGVDSTRDCRRSRRRGATARNPGGVFALGDDAEWHVIGSRGGRVLLLSPTRLRLLVLEPMLGRR</sequence>